<dbReference type="PROSITE" id="PS50011">
    <property type="entry name" value="PROTEIN_KINASE_DOM"/>
    <property type="match status" value="1"/>
</dbReference>
<dbReference type="InterPro" id="IPR000858">
    <property type="entry name" value="S_locus_glycoprot_dom"/>
</dbReference>
<dbReference type="PROSITE" id="PS00109">
    <property type="entry name" value="PROTEIN_KINASE_TYR"/>
    <property type="match status" value="1"/>
</dbReference>
<dbReference type="GO" id="GO:0004672">
    <property type="term" value="F:protein kinase activity"/>
    <property type="evidence" value="ECO:0007669"/>
    <property type="project" value="InterPro"/>
</dbReference>
<accession>A0A438E9Q2</accession>
<gene>
    <name evidence="9" type="primary">PK1_25</name>
    <name evidence="9" type="ORF">CK203_094481</name>
</gene>
<dbReference type="GO" id="GO:0016020">
    <property type="term" value="C:membrane"/>
    <property type="evidence" value="ECO:0007669"/>
    <property type="project" value="UniProtKB-SubCell"/>
</dbReference>
<dbReference type="SUPFAM" id="SSF56112">
    <property type="entry name" value="Protein kinase-like (PK-like)"/>
    <property type="match status" value="1"/>
</dbReference>
<dbReference type="SMART" id="SM00220">
    <property type="entry name" value="S_TKc"/>
    <property type="match status" value="1"/>
</dbReference>
<proteinExistence type="predicted"/>
<reference evidence="9 10" key="1">
    <citation type="journal article" date="2018" name="PLoS Genet.">
        <title>Population sequencing reveals clonal diversity and ancestral inbreeding in the grapevine cultivar Chardonnay.</title>
        <authorList>
            <person name="Roach M.J."/>
            <person name="Johnson D.L."/>
            <person name="Bohlmann J."/>
            <person name="van Vuuren H.J."/>
            <person name="Jones S.J."/>
            <person name="Pretorius I.S."/>
            <person name="Schmidt S.A."/>
            <person name="Borneman A.R."/>
        </authorList>
    </citation>
    <scope>NUCLEOTIDE SEQUENCE [LARGE SCALE GENOMIC DNA]</scope>
    <source>
        <strain evidence="10">cv. Chardonnay</strain>
        <tissue evidence="9">Leaf</tissue>
    </source>
</reference>
<evidence type="ECO:0000256" key="6">
    <source>
        <dbReference type="ARBA" id="ARBA00023157"/>
    </source>
</evidence>
<name>A0A438E9Q2_VITVI</name>
<dbReference type="GO" id="GO:0048544">
    <property type="term" value="P:recognition of pollen"/>
    <property type="evidence" value="ECO:0007669"/>
    <property type="project" value="InterPro"/>
</dbReference>
<keyword evidence="6" id="KW-1015">Disulfide bond</keyword>
<evidence type="ECO:0000256" key="4">
    <source>
        <dbReference type="ARBA" id="ARBA00022989"/>
    </source>
</evidence>
<feature type="domain" description="Protein kinase" evidence="8">
    <location>
        <begin position="167"/>
        <end position="477"/>
    </location>
</feature>
<evidence type="ECO:0000256" key="1">
    <source>
        <dbReference type="ARBA" id="ARBA00004167"/>
    </source>
</evidence>
<dbReference type="EMBL" id="QGNW01001351">
    <property type="protein sequence ID" value="RVW44496.1"/>
    <property type="molecule type" value="Genomic_DNA"/>
</dbReference>
<keyword evidence="2 7" id="KW-0812">Transmembrane</keyword>
<comment type="subcellular location">
    <subcellularLocation>
        <location evidence="1">Membrane</location>
        <topology evidence="1">Single-pass membrane protein</topology>
    </subcellularLocation>
</comment>
<keyword evidence="5 7" id="KW-0472">Membrane</keyword>
<dbReference type="Gene3D" id="1.10.510.10">
    <property type="entry name" value="Transferase(Phosphotransferase) domain 1"/>
    <property type="match status" value="1"/>
</dbReference>
<evidence type="ECO:0000259" key="8">
    <source>
        <dbReference type="PROSITE" id="PS50011"/>
    </source>
</evidence>
<dbReference type="GO" id="GO:0005524">
    <property type="term" value="F:ATP binding"/>
    <property type="evidence" value="ECO:0007669"/>
    <property type="project" value="InterPro"/>
</dbReference>
<keyword evidence="9" id="KW-0418">Kinase</keyword>
<comment type="caution">
    <text evidence="9">The sequence shown here is derived from an EMBL/GenBank/DDBJ whole genome shotgun (WGS) entry which is preliminary data.</text>
</comment>
<dbReference type="PANTHER" id="PTHR47974">
    <property type="entry name" value="OS07G0415500 PROTEIN"/>
    <property type="match status" value="1"/>
</dbReference>
<dbReference type="OrthoDB" id="619632at2759"/>
<protein>
    <submittedName>
        <fullName evidence="9">Putative receptor protein kinase ZmPK1</fullName>
    </submittedName>
</protein>
<evidence type="ECO:0000256" key="3">
    <source>
        <dbReference type="ARBA" id="ARBA00022729"/>
    </source>
</evidence>
<evidence type="ECO:0000313" key="9">
    <source>
        <dbReference type="EMBL" id="RVW44496.1"/>
    </source>
</evidence>
<keyword evidence="3" id="KW-0732">Signal</keyword>
<dbReference type="Proteomes" id="UP000288805">
    <property type="component" value="Unassembled WGS sequence"/>
</dbReference>
<feature type="transmembrane region" description="Helical" evidence="7">
    <location>
        <begin position="205"/>
        <end position="230"/>
    </location>
</feature>
<organism evidence="9 10">
    <name type="scientific">Vitis vinifera</name>
    <name type="common">Grape</name>
    <dbReference type="NCBI Taxonomy" id="29760"/>
    <lineage>
        <taxon>Eukaryota</taxon>
        <taxon>Viridiplantae</taxon>
        <taxon>Streptophyta</taxon>
        <taxon>Embryophyta</taxon>
        <taxon>Tracheophyta</taxon>
        <taxon>Spermatophyta</taxon>
        <taxon>Magnoliopsida</taxon>
        <taxon>eudicotyledons</taxon>
        <taxon>Gunneridae</taxon>
        <taxon>Pentapetalae</taxon>
        <taxon>rosids</taxon>
        <taxon>Vitales</taxon>
        <taxon>Vitaceae</taxon>
        <taxon>Viteae</taxon>
        <taxon>Vitis</taxon>
    </lineage>
</organism>
<dbReference type="InterPro" id="IPR008266">
    <property type="entry name" value="Tyr_kinase_AS"/>
</dbReference>
<evidence type="ECO:0000256" key="2">
    <source>
        <dbReference type="ARBA" id="ARBA00022692"/>
    </source>
</evidence>
<dbReference type="InterPro" id="IPR011009">
    <property type="entry name" value="Kinase-like_dom_sf"/>
</dbReference>
<evidence type="ECO:0000313" key="10">
    <source>
        <dbReference type="Proteomes" id="UP000288805"/>
    </source>
</evidence>
<dbReference type="Pfam" id="PF00954">
    <property type="entry name" value="S_locus_glycop"/>
    <property type="match status" value="1"/>
</dbReference>
<sequence>MMYDGDEVSSLYWPNPDGNVFRNGRTNYTSSRIYVLDEMGRFLSSDRMSFKASDMGFGVKRKLTLDYDGNLRLYSLNHSTGLWNISWEALSEQYKVHGLCGKIGICIYTLEPKCSCPPGYEVSDPSDWSKGCKSKFNQSCSQPQKICLEDCLCQALAYRLTGEGICYPKTPTILNGSDNICKSKEVEVVLRSSSMYDTANKGMRWVYLYSFVSIIGAMEVLFIVSGWWFLFRAHNVPSSVEDGYAPISSYFRRFSYTELKKATDNFKVELVRRGFGAVYKGVLEDERVVAVKKLGDRFNVAVGTTRGLAYLQQEYLEWVIHCDVRPENILLDNGFEPKIEDFGLVKLSRRGGLGSGEFSRVPGTKGYMAPEWAMNLPITAKVDAYSYGVAVLEMVRGIWLSNWVGGDGEEQEAELTRFARLVKRKIQCGEDNWIEDTLDPRSKGKFSRQQAIEIGISCVEEERSKRPTMATVVQVLLECEDEAQVDLE</sequence>
<dbReference type="Pfam" id="PF00069">
    <property type="entry name" value="Pkinase"/>
    <property type="match status" value="1"/>
</dbReference>
<dbReference type="PANTHER" id="PTHR47974:SF4">
    <property type="entry name" value="RECEPTOR-LIKE SERINE_THREONINE-PROTEIN KINASE"/>
    <property type="match status" value="1"/>
</dbReference>
<dbReference type="AlphaFoldDB" id="A0A438E9Q2"/>
<keyword evidence="4 7" id="KW-1133">Transmembrane helix</keyword>
<dbReference type="Gene3D" id="3.30.200.20">
    <property type="entry name" value="Phosphorylase Kinase, domain 1"/>
    <property type="match status" value="1"/>
</dbReference>
<keyword evidence="9" id="KW-0675">Receptor</keyword>
<evidence type="ECO:0000256" key="5">
    <source>
        <dbReference type="ARBA" id="ARBA00023136"/>
    </source>
</evidence>
<evidence type="ECO:0000256" key="7">
    <source>
        <dbReference type="SAM" id="Phobius"/>
    </source>
</evidence>
<dbReference type="InterPro" id="IPR000719">
    <property type="entry name" value="Prot_kinase_dom"/>
</dbReference>
<keyword evidence="9" id="KW-0808">Transferase</keyword>